<feature type="compositionally biased region" description="Basic and acidic residues" evidence="1">
    <location>
        <begin position="1"/>
        <end position="17"/>
    </location>
</feature>
<evidence type="ECO:0000256" key="1">
    <source>
        <dbReference type="SAM" id="MobiDB-lite"/>
    </source>
</evidence>
<keyword evidence="3" id="KW-1185">Reference proteome</keyword>
<feature type="region of interest" description="Disordered" evidence="1">
    <location>
        <begin position="361"/>
        <end position="381"/>
    </location>
</feature>
<feature type="compositionally biased region" description="Basic and acidic residues" evidence="1">
    <location>
        <begin position="25"/>
        <end position="39"/>
    </location>
</feature>
<accession>A1CPF9</accession>
<dbReference type="EMBL" id="DS027059">
    <property type="protein sequence ID" value="EAW07530.1"/>
    <property type="molecule type" value="Genomic_DNA"/>
</dbReference>
<dbReference type="KEGG" id="act:ACLA_022440"/>
<feature type="compositionally biased region" description="Acidic residues" evidence="1">
    <location>
        <begin position="513"/>
        <end position="524"/>
    </location>
</feature>
<gene>
    <name evidence="2" type="ORF">ACLA_022440</name>
</gene>
<reference evidence="2 3" key="1">
    <citation type="journal article" date="2008" name="PLoS Genet.">
        <title>Genomic islands in the pathogenic filamentous fungus Aspergillus fumigatus.</title>
        <authorList>
            <person name="Fedorova N.D."/>
            <person name="Khaldi N."/>
            <person name="Joardar V.S."/>
            <person name="Maiti R."/>
            <person name="Amedeo P."/>
            <person name="Anderson M.J."/>
            <person name="Crabtree J."/>
            <person name="Silva J.C."/>
            <person name="Badger J.H."/>
            <person name="Albarraq A."/>
            <person name="Angiuoli S."/>
            <person name="Bussey H."/>
            <person name="Bowyer P."/>
            <person name="Cotty P.J."/>
            <person name="Dyer P.S."/>
            <person name="Egan A."/>
            <person name="Galens K."/>
            <person name="Fraser-Liggett C.M."/>
            <person name="Haas B.J."/>
            <person name="Inman J.M."/>
            <person name="Kent R."/>
            <person name="Lemieux S."/>
            <person name="Malavazi I."/>
            <person name="Orvis J."/>
            <person name="Roemer T."/>
            <person name="Ronning C.M."/>
            <person name="Sundaram J.P."/>
            <person name="Sutton G."/>
            <person name="Turner G."/>
            <person name="Venter J.C."/>
            <person name="White O.R."/>
            <person name="Whitty B.R."/>
            <person name="Youngman P."/>
            <person name="Wolfe K.H."/>
            <person name="Goldman G.H."/>
            <person name="Wortman J.R."/>
            <person name="Jiang B."/>
            <person name="Denning D.W."/>
            <person name="Nierman W.C."/>
        </authorList>
    </citation>
    <scope>NUCLEOTIDE SEQUENCE [LARGE SCALE GENOMIC DNA]</scope>
    <source>
        <strain evidence="3">ATCC 1007 / CBS 513.65 / DSM 816 / NCTC 3887 / NRRL 1</strain>
    </source>
</reference>
<evidence type="ECO:0000313" key="2">
    <source>
        <dbReference type="EMBL" id="EAW07530.1"/>
    </source>
</evidence>
<dbReference type="OMA" id="WKKSAHP"/>
<dbReference type="VEuPathDB" id="FungiDB:ACLA_022440"/>
<evidence type="ECO:0000313" key="3">
    <source>
        <dbReference type="Proteomes" id="UP000006701"/>
    </source>
</evidence>
<dbReference type="GeneID" id="4701496"/>
<organism evidence="2 3">
    <name type="scientific">Aspergillus clavatus (strain ATCC 1007 / CBS 513.65 / DSM 816 / NCTC 3887 / NRRL 1 / QM 1276 / 107)</name>
    <dbReference type="NCBI Taxonomy" id="344612"/>
    <lineage>
        <taxon>Eukaryota</taxon>
        <taxon>Fungi</taxon>
        <taxon>Dikarya</taxon>
        <taxon>Ascomycota</taxon>
        <taxon>Pezizomycotina</taxon>
        <taxon>Eurotiomycetes</taxon>
        <taxon>Eurotiomycetidae</taxon>
        <taxon>Eurotiales</taxon>
        <taxon>Aspergillaceae</taxon>
        <taxon>Aspergillus</taxon>
        <taxon>Aspergillus subgen. Fumigati</taxon>
    </lineage>
</organism>
<protein>
    <submittedName>
        <fullName evidence="2">Uncharacterized protein</fullName>
    </submittedName>
</protein>
<feature type="compositionally biased region" description="Basic and acidic residues" evidence="1">
    <location>
        <begin position="71"/>
        <end position="81"/>
    </location>
</feature>
<feature type="region of interest" description="Disordered" evidence="1">
    <location>
        <begin position="506"/>
        <end position="525"/>
    </location>
</feature>
<feature type="compositionally biased region" description="Acidic residues" evidence="1">
    <location>
        <begin position="628"/>
        <end position="642"/>
    </location>
</feature>
<dbReference type="STRING" id="344612.A1CPF9"/>
<dbReference type="Proteomes" id="UP000006701">
    <property type="component" value="Unassembled WGS sequence"/>
</dbReference>
<dbReference type="OrthoDB" id="5378502at2759"/>
<dbReference type="RefSeq" id="XP_001268956.1">
    <property type="nucleotide sequence ID" value="XM_001268955.1"/>
</dbReference>
<proteinExistence type="predicted"/>
<name>A1CPF9_ASPCL</name>
<sequence>MKLRESIRRPERFDREQLNTPLQKPLREPRSWRTSRYIDYDPNLPPAVFPTLERPYNTHLGDDEPQPAGLERSDEPEKVQWDGDSDDLDGGNDQAKETWEMLEDVPIDFLEDLIVSNGDLNSVYVRNMTKMATAGRKPASLVEMEDSEPDETMADVGMQGTEPASITHDPEWRDLSPRMQVEIAGNMSQHCNWSAVYSRLGLSAREREELQGYVKHRDAQIELENVELHAMRAIQLRALLRVDNSSERRNRIPHNLVFRKISRQKTRRLIDHLHTDYFLCGAREILNARRFLERRGLDRRYAGEWSSSILTMQSIQDKSKLCNLRVGNRAAVSAPAASTRRRQILTPDRVLRSANHRRLASTLSPQKMKHGPEIPYSNGLEQIPSQNQERNASARSRQLIVRLKIGRLRAALFRQWEYFAHPQRLMRCFPPLDVFFLSSNQPERVDDSTTTTVNLTTTPGQSALDSFTQSLRGATNRNRASNPIELDQTSLLASWISYRQRLEQAGFESSSSDTEEGSDVDMVDDGGSRDIVAKLRTHNAYATPSQSTTPSKFMSPHRCENFYMEEENMVPFSETKTPRAVSVFESPGSNIWEAFSDPEGNCSPMTLMSAVTTIVEMFKDEPIEQVDDEWEEEAGEGDEDEMVLVPASGLMASPN</sequence>
<dbReference type="eggNOG" id="ENOG502T3HB">
    <property type="taxonomic scope" value="Eukaryota"/>
</dbReference>
<dbReference type="HOGENOM" id="CLU_408799_0_0_1"/>
<feature type="region of interest" description="Disordered" evidence="1">
    <location>
        <begin position="628"/>
        <end position="655"/>
    </location>
</feature>
<dbReference type="AlphaFoldDB" id="A1CPF9"/>
<feature type="region of interest" description="Disordered" evidence="1">
    <location>
        <begin position="1"/>
        <end position="93"/>
    </location>
</feature>